<reference evidence="3" key="1">
    <citation type="submission" date="2019-02" db="EMBL/GenBank/DDBJ databases">
        <title>Draft genome sequence of Planktothrix agardhii NIES-905.</title>
        <authorList>
            <person name="Yamaguchi H."/>
            <person name="Suzuki S."/>
            <person name="Kawachi M."/>
        </authorList>
    </citation>
    <scope>NUCLEOTIDE SEQUENCE [LARGE SCALE GENOMIC DNA]</scope>
    <source>
        <strain evidence="3">CCAP 1459/11A</strain>
    </source>
</reference>
<dbReference type="GO" id="GO:0003676">
    <property type="term" value="F:nucleic acid binding"/>
    <property type="evidence" value="ECO:0007669"/>
    <property type="project" value="InterPro"/>
</dbReference>
<dbReference type="EMBL" id="BJCD01000061">
    <property type="protein sequence ID" value="GDZ95570.1"/>
    <property type="molecule type" value="Genomic_DNA"/>
</dbReference>
<evidence type="ECO:0000313" key="2">
    <source>
        <dbReference type="EMBL" id="GDZ95570.1"/>
    </source>
</evidence>
<accession>A0A4P5ZHA3</accession>
<dbReference type="GO" id="GO:0008270">
    <property type="term" value="F:zinc ion binding"/>
    <property type="evidence" value="ECO:0007669"/>
    <property type="project" value="InterPro"/>
</dbReference>
<dbReference type="AlphaFoldDB" id="A0A4P5ZHA3"/>
<dbReference type="InterPro" id="IPR002711">
    <property type="entry name" value="HNH"/>
</dbReference>
<dbReference type="GO" id="GO:0004519">
    <property type="term" value="F:endonuclease activity"/>
    <property type="evidence" value="ECO:0007669"/>
    <property type="project" value="UniProtKB-KW"/>
</dbReference>
<dbReference type="Proteomes" id="UP000299794">
    <property type="component" value="Unassembled WGS sequence"/>
</dbReference>
<proteinExistence type="predicted"/>
<dbReference type="Gene3D" id="1.10.30.50">
    <property type="match status" value="1"/>
</dbReference>
<keyword evidence="2" id="KW-0540">Nuclease</keyword>
<organism evidence="2 3">
    <name type="scientific">Planktothrix agardhii CCAP 1459/11A</name>
    <dbReference type="NCBI Taxonomy" id="282420"/>
    <lineage>
        <taxon>Bacteria</taxon>
        <taxon>Bacillati</taxon>
        <taxon>Cyanobacteriota</taxon>
        <taxon>Cyanophyceae</taxon>
        <taxon>Oscillatoriophycideae</taxon>
        <taxon>Oscillatoriales</taxon>
        <taxon>Microcoleaceae</taxon>
        <taxon>Planktothrix</taxon>
    </lineage>
</organism>
<gene>
    <name evidence="2" type="ORF">PA905_40000</name>
</gene>
<comment type="caution">
    <text evidence="2">The sequence shown here is derived from an EMBL/GenBank/DDBJ whole genome shotgun (WGS) entry which is preliminary data.</text>
</comment>
<sequence length="110" mass="12793">MSLNRYPDNWTELALAVKESANWQCQRCGRLCLKPGETLPDTLKRRAYVLQVHHWNLDPGDNRLENLVALCSSCHLAYHCRSRGNISPGQLSLDFKLPEYFYSFRQNESH</sequence>
<dbReference type="Pfam" id="PF01844">
    <property type="entry name" value="HNH"/>
    <property type="match status" value="1"/>
</dbReference>
<name>A0A4P5ZHA3_PLAAG</name>
<feature type="domain" description="HNH" evidence="1">
    <location>
        <begin position="25"/>
        <end position="79"/>
    </location>
</feature>
<evidence type="ECO:0000313" key="3">
    <source>
        <dbReference type="Proteomes" id="UP000299794"/>
    </source>
</evidence>
<protein>
    <submittedName>
        <fullName evidence="2">HNH endonuclease</fullName>
    </submittedName>
</protein>
<dbReference type="InterPro" id="IPR003615">
    <property type="entry name" value="HNH_nuc"/>
</dbReference>
<evidence type="ECO:0000259" key="1">
    <source>
        <dbReference type="Pfam" id="PF01844"/>
    </source>
</evidence>
<dbReference type="CDD" id="cd00085">
    <property type="entry name" value="HNHc"/>
    <property type="match status" value="1"/>
</dbReference>
<dbReference type="RefSeq" id="WP_141295630.1">
    <property type="nucleotide sequence ID" value="NZ_BJCD01000061.1"/>
</dbReference>
<keyword evidence="2" id="KW-0378">Hydrolase</keyword>
<keyword evidence="2" id="KW-0255">Endonuclease</keyword>